<evidence type="ECO:0000313" key="4">
    <source>
        <dbReference type="Proteomes" id="UP000198339"/>
    </source>
</evidence>
<dbReference type="GO" id="GO:0016810">
    <property type="term" value="F:hydrolase activity, acting on carbon-nitrogen (but not peptide) bonds"/>
    <property type="evidence" value="ECO:0007669"/>
    <property type="project" value="InterPro"/>
</dbReference>
<dbReference type="RefSeq" id="WP_089214319.1">
    <property type="nucleotide sequence ID" value="NZ_FZPA01000001.1"/>
</dbReference>
<dbReference type="SUPFAM" id="SSF51338">
    <property type="entry name" value="Composite domain of metallo-dependent hydrolases"/>
    <property type="match status" value="1"/>
</dbReference>
<gene>
    <name evidence="3" type="ORF">SAMN06295955_101434</name>
</gene>
<dbReference type="CDD" id="cd01299">
    <property type="entry name" value="Met_dep_hydrolase_A"/>
    <property type="match status" value="1"/>
</dbReference>
<dbReference type="PANTHER" id="PTHR43135">
    <property type="entry name" value="ALPHA-D-RIBOSE 1-METHYLPHOSPHONATE 5-TRIPHOSPHATE DIPHOSPHATASE"/>
    <property type="match status" value="1"/>
</dbReference>
<feature type="signal peptide" evidence="1">
    <location>
        <begin position="1"/>
        <end position="22"/>
    </location>
</feature>
<accession>A0A239DVK0</accession>
<dbReference type="InterPro" id="IPR006680">
    <property type="entry name" value="Amidohydro-rel"/>
</dbReference>
<dbReference type="Proteomes" id="UP000198339">
    <property type="component" value="Unassembled WGS sequence"/>
</dbReference>
<dbReference type="AlphaFoldDB" id="A0A239DVK0"/>
<dbReference type="Gene3D" id="2.30.40.10">
    <property type="entry name" value="Urease, subunit C, domain 1"/>
    <property type="match status" value="1"/>
</dbReference>
<keyword evidence="4" id="KW-1185">Reference proteome</keyword>
<dbReference type="PANTHER" id="PTHR43135:SF3">
    <property type="entry name" value="ALPHA-D-RIBOSE 1-METHYLPHOSPHONATE 5-TRIPHOSPHATE DIPHOSPHATASE"/>
    <property type="match status" value="1"/>
</dbReference>
<proteinExistence type="predicted"/>
<dbReference type="Gene3D" id="3.20.20.140">
    <property type="entry name" value="Metal-dependent hydrolases"/>
    <property type="match status" value="1"/>
</dbReference>
<dbReference type="InterPro" id="IPR011059">
    <property type="entry name" value="Metal-dep_hydrolase_composite"/>
</dbReference>
<dbReference type="InterPro" id="IPR032466">
    <property type="entry name" value="Metal_Hydrolase"/>
</dbReference>
<feature type="domain" description="Amidohydrolase-related" evidence="2">
    <location>
        <begin position="76"/>
        <end position="422"/>
    </location>
</feature>
<keyword evidence="1" id="KW-0732">Signal</keyword>
<dbReference type="EMBL" id="FZPA01000001">
    <property type="protein sequence ID" value="SNS35782.1"/>
    <property type="molecule type" value="Genomic_DNA"/>
</dbReference>
<dbReference type="Pfam" id="PF01979">
    <property type="entry name" value="Amidohydro_1"/>
    <property type="match status" value="1"/>
</dbReference>
<evidence type="ECO:0000313" key="3">
    <source>
        <dbReference type="EMBL" id="SNS35782.1"/>
    </source>
</evidence>
<dbReference type="SUPFAM" id="SSF51556">
    <property type="entry name" value="Metallo-dependent hydrolases"/>
    <property type="match status" value="1"/>
</dbReference>
<organism evidence="3 4">
    <name type="scientific">Sphingopyxis indica</name>
    <dbReference type="NCBI Taxonomy" id="436663"/>
    <lineage>
        <taxon>Bacteria</taxon>
        <taxon>Pseudomonadati</taxon>
        <taxon>Pseudomonadota</taxon>
        <taxon>Alphaproteobacteria</taxon>
        <taxon>Sphingomonadales</taxon>
        <taxon>Sphingomonadaceae</taxon>
        <taxon>Sphingopyxis</taxon>
    </lineage>
</organism>
<sequence length="424" mass="43469">MRKITMLVAAALALTTGGAASAKTTVIYAGKLIADADKGAQGPATIVVTDDRITSITAGRAKAPAGAEIVDLGDKTVLPGLIDLHVHLTGDPGGDFRSEAVEPDEWGVVVGTKNARLTLRAGFTTVREAGSAQYTAFALRRGTAEGFVEGPRIIAAGPSLSIVGGHGDVTGFREDIHAVLDQGYSCTGAVECAEKVRKASRAGADVIKITATGGVLSQQGRGLGAHFTDAEMESIAQTAHSLGLKVMAHAHGARGIEAASAAGIDSIEHGTFADDAALKVMKAKGTYLVPTLMAFEGVRERLGKGIYTPTVEEKVRMTLGTVGQAVGKAKALGVPIAFGTDAGVFEHGRNAGEFALLVKAGLTPREALASATTVAARLLSMEDEVGRLAPGLSADIIAVSGDPLSDVTALEKVDWVMARGRIAD</sequence>
<reference evidence="3 4" key="1">
    <citation type="submission" date="2017-06" db="EMBL/GenBank/DDBJ databases">
        <authorList>
            <person name="Kim H.J."/>
            <person name="Triplett B.A."/>
        </authorList>
    </citation>
    <scope>NUCLEOTIDE SEQUENCE [LARGE SCALE GENOMIC DNA]</scope>
    <source>
        <strain evidence="3 4">DS15</strain>
    </source>
</reference>
<dbReference type="InterPro" id="IPR057744">
    <property type="entry name" value="OTAase-like"/>
</dbReference>
<evidence type="ECO:0000256" key="1">
    <source>
        <dbReference type="SAM" id="SignalP"/>
    </source>
</evidence>
<evidence type="ECO:0000259" key="2">
    <source>
        <dbReference type="Pfam" id="PF01979"/>
    </source>
</evidence>
<feature type="chain" id="PRO_5012059798" evidence="1">
    <location>
        <begin position="23"/>
        <end position="424"/>
    </location>
</feature>
<dbReference type="OrthoDB" id="9782972at2"/>
<protein>
    <submittedName>
        <fullName evidence="3">Imidazolonepropionase</fullName>
    </submittedName>
</protein>
<name>A0A239DVK0_9SPHN</name>
<dbReference type="InterPro" id="IPR051781">
    <property type="entry name" value="Metallo-dep_Hydrolase"/>
</dbReference>